<keyword evidence="3" id="KW-1185">Reference proteome</keyword>
<dbReference type="InterPro" id="IPR026893">
    <property type="entry name" value="Tyr/Ser_Pase_IphP-type"/>
</dbReference>
<organism evidence="2 3">
    <name type="scientific">Arthrobacter psychrolactophilus</name>
    <dbReference type="NCBI Taxonomy" id="92442"/>
    <lineage>
        <taxon>Bacteria</taxon>
        <taxon>Bacillati</taxon>
        <taxon>Actinomycetota</taxon>
        <taxon>Actinomycetes</taxon>
        <taxon>Micrococcales</taxon>
        <taxon>Micrococcaceae</taxon>
        <taxon>Arthrobacter</taxon>
    </lineage>
</organism>
<dbReference type="AlphaFoldDB" id="A0A2V5J0C1"/>
<dbReference type="EMBL" id="QJVC01000001">
    <property type="protein sequence ID" value="PYI40193.1"/>
    <property type="molecule type" value="Genomic_DNA"/>
</dbReference>
<dbReference type="Gene3D" id="3.90.190.10">
    <property type="entry name" value="Protein tyrosine phosphatase superfamily"/>
    <property type="match status" value="1"/>
</dbReference>
<comment type="caution">
    <text evidence="2">The sequence shown here is derived from an EMBL/GenBank/DDBJ whole genome shotgun (WGS) entry which is preliminary data.</text>
</comment>
<dbReference type="InterPro" id="IPR016130">
    <property type="entry name" value="Tyr_Pase_AS"/>
</dbReference>
<evidence type="ECO:0000259" key="1">
    <source>
        <dbReference type="PROSITE" id="PS50056"/>
    </source>
</evidence>
<dbReference type="PROSITE" id="PS00383">
    <property type="entry name" value="TYR_PHOSPHATASE_1"/>
    <property type="match status" value="1"/>
</dbReference>
<dbReference type="InterPro" id="IPR029021">
    <property type="entry name" value="Prot-tyrosine_phosphatase-like"/>
</dbReference>
<evidence type="ECO:0000313" key="2">
    <source>
        <dbReference type="EMBL" id="PYI40193.1"/>
    </source>
</evidence>
<dbReference type="SUPFAM" id="SSF52799">
    <property type="entry name" value="(Phosphotyrosine protein) phosphatases II"/>
    <property type="match status" value="1"/>
</dbReference>
<name>A0A2V5J0C1_9MICC</name>
<dbReference type="Proteomes" id="UP000247980">
    <property type="component" value="Unassembled WGS sequence"/>
</dbReference>
<dbReference type="RefSeq" id="WP_110483518.1">
    <property type="nucleotide sequence ID" value="NZ_QJVC01000001.1"/>
</dbReference>
<protein>
    <submittedName>
        <fullName evidence="2">Protein-tyrosine-phosphatase</fullName>
    </submittedName>
</protein>
<proteinExistence type="predicted"/>
<gene>
    <name evidence="2" type="ORF">CVS30_01360</name>
</gene>
<feature type="domain" description="Tyrosine specific protein phosphatases" evidence="1">
    <location>
        <begin position="109"/>
        <end position="148"/>
    </location>
</feature>
<evidence type="ECO:0000313" key="3">
    <source>
        <dbReference type="Proteomes" id="UP000247980"/>
    </source>
</evidence>
<accession>A0A2V5J0C1</accession>
<sequence>MSEAQGPNPHWEGAVNARLLAGDIYRMGRSEWLTEHGWEQLYDDGVRTVIDLRNPAERQRRPSDPVVSENALARFVVVHSPTEDPSHPRYEKLFHPYMNHPRLYADMVELFPERIAGVFKELAAARGKVVLHCSAGRDRTGLIATLLLSLVGQTDRAADEDALAAQGINEWHLVAPVKHPYERHLGSAELAELVRGRGEAVAAFAGGLDVRAFLLAHGVSAAEIAAVIARSG</sequence>
<reference evidence="2 3" key="1">
    <citation type="submission" date="2018-05" db="EMBL/GenBank/DDBJ databases">
        <title>Genetic diversity of glacier-inhabiting Cryobacterium bacteria in China and description of Cryobacterium mengkeensis sp. nov. and Arthrobacter glacialis sp. nov.</title>
        <authorList>
            <person name="Liu Q."/>
            <person name="Xin Y.-H."/>
        </authorList>
    </citation>
    <scope>NUCLEOTIDE SEQUENCE [LARGE SCALE GENOMIC DNA]</scope>
    <source>
        <strain evidence="2 3">B7</strain>
    </source>
</reference>
<dbReference type="GO" id="GO:0004721">
    <property type="term" value="F:phosphoprotein phosphatase activity"/>
    <property type="evidence" value="ECO:0007669"/>
    <property type="project" value="InterPro"/>
</dbReference>
<dbReference type="InterPro" id="IPR000387">
    <property type="entry name" value="Tyr_Pase_dom"/>
</dbReference>
<dbReference type="Pfam" id="PF13350">
    <property type="entry name" value="Y_phosphatase3"/>
    <property type="match status" value="1"/>
</dbReference>
<dbReference type="PROSITE" id="PS50056">
    <property type="entry name" value="TYR_PHOSPHATASE_2"/>
    <property type="match status" value="1"/>
</dbReference>
<dbReference type="OrthoDB" id="1188001at2"/>